<feature type="compositionally biased region" description="Basic and acidic residues" evidence="1">
    <location>
        <begin position="80"/>
        <end position="104"/>
    </location>
</feature>
<comment type="caution">
    <text evidence="2">The sequence shown here is derived from an EMBL/GenBank/DDBJ whole genome shotgun (WGS) entry which is preliminary data.</text>
</comment>
<gene>
    <name evidence="2" type="ORF">ACFSJS_05390</name>
</gene>
<sequence length="104" mass="11268">MVTTGRHVDGERLRVAEEAADALRKALRQAGVTLPSLRVDLVSYAGRAADPPLVELGRCTPDTARRLADALRTAGARGEPPPRGRERAPGRSRGHDHDFGRRLP</sequence>
<reference evidence="3" key="1">
    <citation type="journal article" date="2019" name="Int. J. Syst. Evol. Microbiol.">
        <title>The Global Catalogue of Microorganisms (GCM) 10K type strain sequencing project: providing services to taxonomists for standard genome sequencing and annotation.</title>
        <authorList>
            <consortium name="The Broad Institute Genomics Platform"/>
            <consortium name="The Broad Institute Genome Sequencing Center for Infectious Disease"/>
            <person name="Wu L."/>
            <person name="Ma J."/>
        </authorList>
    </citation>
    <scope>NUCLEOTIDE SEQUENCE [LARGE SCALE GENOMIC DNA]</scope>
    <source>
        <strain evidence="3">CGMCC 4.7455</strain>
    </source>
</reference>
<dbReference type="EMBL" id="JBHUFU010000002">
    <property type="protein sequence ID" value="MFD1829092.1"/>
    <property type="molecule type" value="Genomic_DNA"/>
</dbReference>
<dbReference type="RefSeq" id="WP_380897289.1">
    <property type="nucleotide sequence ID" value="NZ_JBHUFU010000002.1"/>
</dbReference>
<protein>
    <submittedName>
        <fullName evidence="2">Uncharacterized protein</fullName>
    </submittedName>
</protein>
<evidence type="ECO:0000313" key="3">
    <source>
        <dbReference type="Proteomes" id="UP001597365"/>
    </source>
</evidence>
<organism evidence="2 3">
    <name type="scientific">Streptomyces desertarenae</name>
    <dbReference type="NCBI Taxonomy" id="2666184"/>
    <lineage>
        <taxon>Bacteria</taxon>
        <taxon>Bacillati</taxon>
        <taxon>Actinomycetota</taxon>
        <taxon>Actinomycetes</taxon>
        <taxon>Kitasatosporales</taxon>
        <taxon>Streptomycetaceae</taxon>
        <taxon>Streptomyces</taxon>
    </lineage>
</organism>
<dbReference type="Proteomes" id="UP001597365">
    <property type="component" value="Unassembled WGS sequence"/>
</dbReference>
<name>A0ABW4PEI2_9ACTN</name>
<keyword evidence="3" id="KW-1185">Reference proteome</keyword>
<feature type="region of interest" description="Disordered" evidence="1">
    <location>
        <begin position="70"/>
        <end position="104"/>
    </location>
</feature>
<proteinExistence type="predicted"/>
<accession>A0ABW4PEI2</accession>
<evidence type="ECO:0000313" key="2">
    <source>
        <dbReference type="EMBL" id="MFD1829092.1"/>
    </source>
</evidence>
<evidence type="ECO:0000256" key="1">
    <source>
        <dbReference type="SAM" id="MobiDB-lite"/>
    </source>
</evidence>